<evidence type="ECO:0000256" key="10">
    <source>
        <dbReference type="SAM" id="Coils"/>
    </source>
</evidence>
<evidence type="ECO:0000256" key="8">
    <source>
        <dbReference type="ARBA" id="ARBA00022840"/>
    </source>
</evidence>
<dbReference type="AlphaFoldDB" id="A0A1I6ZQL1"/>
<dbReference type="Gene3D" id="6.10.340.10">
    <property type="match status" value="1"/>
</dbReference>
<keyword evidence="11" id="KW-1133">Transmembrane helix</keyword>
<dbReference type="CDD" id="cd00082">
    <property type="entry name" value="HisKA"/>
    <property type="match status" value="1"/>
</dbReference>
<dbReference type="SMART" id="SM00388">
    <property type="entry name" value="HisKA"/>
    <property type="match status" value="1"/>
</dbReference>
<dbReference type="GO" id="GO:0016020">
    <property type="term" value="C:membrane"/>
    <property type="evidence" value="ECO:0007669"/>
    <property type="project" value="UniProtKB-SubCell"/>
</dbReference>
<dbReference type="SMART" id="SM00387">
    <property type="entry name" value="HATPase_c"/>
    <property type="match status" value="1"/>
</dbReference>
<dbReference type="EC" id="2.7.13.3" evidence="3"/>
<feature type="transmembrane region" description="Helical" evidence="11">
    <location>
        <begin position="236"/>
        <end position="255"/>
    </location>
</feature>
<dbReference type="InterPro" id="IPR036890">
    <property type="entry name" value="HATPase_C_sf"/>
</dbReference>
<keyword evidence="8" id="KW-0067">ATP-binding</keyword>
<keyword evidence="7 14" id="KW-0418">Kinase</keyword>
<keyword evidence="11" id="KW-0812">Transmembrane</keyword>
<reference evidence="14 15" key="1">
    <citation type="submission" date="2016-10" db="EMBL/GenBank/DDBJ databases">
        <authorList>
            <person name="de Groot N.N."/>
        </authorList>
    </citation>
    <scope>NUCLEOTIDE SEQUENCE [LARGE SCALE GENOMIC DNA]</scope>
    <source>
        <strain evidence="14 15">CGMCC 1.7005</strain>
    </source>
</reference>
<keyword evidence="5" id="KW-0808">Transferase</keyword>
<dbReference type="Gene3D" id="3.30.565.10">
    <property type="entry name" value="Histidine kinase-like ATPase, C-terminal domain"/>
    <property type="match status" value="1"/>
</dbReference>
<evidence type="ECO:0000256" key="4">
    <source>
        <dbReference type="ARBA" id="ARBA00022553"/>
    </source>
</evidence>
<dbReference type="SUPFAM" id="SSF47384">
    <property type="entry name" value="Homodimeric domain of signal transducing histidine kinase"/>
    <property type="match status" value="1"/>
</dbReference>
<dbReference type="SUPFAM" id="SSF55874">
    <property type="entry name" value="ATPase domain of HSP90 chaperone/DNA topoisomerase II/histidine kinase"/>
    <property type="match status" value="1"/>
</dbReference>
<feature type="transmembrane region" description="Helical" evidence="11">
    <location>
        <begin position="275"/>
        <end position="297"/>
    </location>
</feature>
<keyword evidence="11" id="KW-0472">Membrane</keyword>
<feature type="transmembrane region" description="Helical" evidence="11">
    <location>
        <begin position="12"/>
        <end position="33"/>
    </location>
</feature>
<feature type="domain" description="Histidine kinase" evidence="12">
    <location>
        <begin position="996"/>
        <end position="1207"/>
    </location>
</feature>
<dbReference type="RefSeq" id="WP_090247872.1">
    <property type="nucleotide sequence ID" value="NZ_FPAS01000002.1"/>
</dbReference>
<dbReference type="PANTHER" id="PTHR43065:SF46">
    <property type="entry name" value="C4-DICARBOXYLATE TRANSPORT SENSOR PROTEIN DCTB"/>
    <property type="match status" value="1"/>
</dbReference>
<proteinExistence type="predicted"/>
<dbReference type="InterPro" id="IPR004358">
    <property type="entry name" value="Sig_transdc_His_kin-like_C"/>
</dbReference>
<feature type="transmembrane region" description="Helical" evidence="11">
    <location>
        <begin position="204"/>
        <end position="224"/>
    </location>
</feature>
<dbReference type="OrthoDB" id="9776727at2"/>
<dbReference type="STRING" id="477690.SAMN05216474_1543"/>
<keyword evidence="15" id="KW-1185">Reference proteome</keyword>
<feature type="transmembrane region" description="Helical" evidence="11">
    <location>
        <begin position="430"/>
        <end position="451"/>
    </location>
</feature>
<evidence type="ECO:0000313" key="15">
    <source>
        <dbReference type="Proteomes" id="UP000236454"/>
    </source>
</evidence>
<evidence type="ECO:0000256" key="5">
    <source>
        <dbReference type="ARBA" id="ARBA00022679"/>
    </source>
</evidence>
<accession>A0A1I6ZQL1</accession>
<evidence type="ECO:0000256" key="3">
    <source>
        <dbReference type="ARBA" id="ARBA00012438"/>
    </source>
</evidence>
<feature type="transmembrane region" description="Helical" evidence="11">
    <location>
        <begin position="350"/>
        <end position="367"/>
    </location>
</feature>
<feature type="transmembrane region" description="Helical" evidence="11">
    <location>
        <begin position="735"/>
        <end position="756"/>
    </location>
</feature>
<feature type="transmembrane region" description="Helical" evidence="11">
    <location>
        <begin position="387"/>
        <end position="410"/>
    </location>
</feature>
<evidence type="ECO:0000256" key="11">
    <source>
        <dbReference type="SAM" id="Phobius"/>
    </source>
</evidence>
<dbReference type="PROSITE" id="PS50885">
    <property type="entry name" value="HAMP"/>
    <property type="match status" value="1"/>
</dbReference>
<gene>
    <name evidence="14" type="ORF">SAMN05216474_1543</name>
</gene>
<evidence type="ECO:0000256" key="7">
    <source>
        <dbReference type="ARBA" id="ARBA00022777"/>
    </source>
</evidence>
<evidence type="ECO:0000259" key="13">
    <source>
        <dbReference type="PROSITE" id="PS50885"/>
    </source>
</evidence>
<dbReference type="PANTHER" id="PTHR43065">
    <property type="entry name" value="SENSOR HISTIDINE KINASE"/>
    <property type="match status" value="1"/>
</dbReference>
<evidence type="ECO:0000256" key="1">
    <source>
        <dbReference type="ARBA" id="ARBA00000085"/>
    </source>
</evidence>
<organism evidence="14 15">
    <name type="scientific">Lishizhenia tianjinensis</name>
    <dbReference type="NCBI Taxonomy" id="477690"/>
    <lineage>
        <taxon>Bacteria</taxon>
        <taxon>Pseudomonadati</taxon>
        <taxon>Bacteroidota</taxon>
        <taxon>Flavobacteriia</taxon>
        <taxon>Flavobacteriales</taxon>
        <taxon>Crocinitomicaceae</taxon>
        <taxon>Lishizhenia</taxon>
    </lineage>
</organism>
<evidence type="ECO:0000313" key="14">
    <source>
        <dbReference type="EMBL" id="SFT64907.1"/>
    </source>
</evidence>
<sequence length="1214" mass="140321">MGEVKKILKSTFWLILAIVSFTFTWVLYSLFYAPDFQKEIAAFQNEINKIETELEAFNQRSFDLVKKSSVRKLWLKTDFTNERNFQNYLFLNKDSLVYWSDNKIEITASDKPRDGLQELNNGYYLVKEMGVGNLSLVSGVLIQSNYPYENDELRNKLAASLQLPQELQITLNPNIGAPIHNKKGEYLFSIKLTGGKNTTPGQELLIFSLYLLGIFSLLMGLAQLLKYFNIPSPVKYWGFVLSVLVLRYFTLEYQWTAIFEDFDVYSPEIYASSFISPNLGEFCLNIVLYILLGWWTLKYLREIKPQWGYPLFVISFVYSFIISNILQNLITNSNIPLQVEELFNLNRYSFVALVSVFILFYLQFLFLRRVIRLLNLTKSRITQISMLWFFSAMANLVCGIFLFDQAFFIALWPGIITGCLLYLEYRYKNVYSFGSSILILALFSFFASLTLGEYNTINEYQTRELYANQLASDFDPNVDLEYSLLREELVNSDEVHHAMHHPFELRQADFKTKLETTLFNNFWERYDVNLYLFNDSLQNILTSQNTKRKTVEELNEILGPNKGELGIYFIEDYKDKLSYIAREIVVHDADTAYLYATFKSKRIPEQIGFPRLLINDKANVLEELEGYSMAKYVLGTLVMRYNEYNYPLDENVFIHSFDHQKGFVEDAEFSHFIYAYDDLNTLVLSKRKLTKLSVFTTFSYLFTFFAILLIFPWLLSRKKQAIQFGRLNLSVKIQFVLISLVLVALIIFGGVSGSFVRSQYNTYTNDNIQEKIYSVNTEVKQKLGDREHLSKEELGDYMEFILQKFSGVFVTDINLFDLEGEIMASSQPKIYQLGLINNYMHPDAFRELKFKKSSEYIHNENIGDLNYLSAYIPFLNNKGKKTAFLNLQYFAKQNDFESQISSFLVSIINLAVLLIVSTVVIAIFISNWITSPLKLIQRNFSSVELGKTTQPIDYTGDDEIGALVKEYNAKLAELEIKALQLAKGERESAWREMAKQVAHEIKNPLTPMKLRLQHFQRAFDPNDERAKEKLSKMVTGIIEQIDALTNIANEFSNFAKMPKPEESLINIVPLLKNCMNLFKDAEHVEFVAAYQKDEYMVYADKNLILRVFNNLIKNAIQAFPDGEGGKISIGIQELDREIVISIKDNGCGIPENKLHKIFVPNFTTKSTGTGLGLAMVKQIVENHNGEIWFDTKEGVGSTFFVKLPLRDIRPTDNN</sequence>
<dbReference type="GO" id="GO:0005524">
    <property type="term" value="F:ATP binding"/>
    <property type="evidence" value="ECO:0007669"/>
    <property type="project" value="UniProtKB-KW"/>
</dbReference>
<keyword evidence="4" id="KW-0597">Phosphoprotein</keyword>
<dbReference type="InterPro" id="IPR003661">
    <property type="entry name" value="HisK_dim/P_dom"/>
</dbReference>
<dbReference type="Pfam" id="PF02518">
    <property type="entry name" value="HATPase_c"/>
    <property type="match status" value="1"/>
</dbReference>
<feature type="coiled-coil region" evidence="10">
    <location>
        <begin position="33"/>
        <end position="60"/>
    </location>
</feature>
<dbReference type="InterPro" id="IPR005467">
    <property type="entry name" value="His_kinase_dom"/>
</dbReference>
<dbReference type="Pfam" id="PF00512">
    <property type="entry name" value="HisKA"/>
    <property type="match status" value="1"/>
</dbReference>
<keyword evidence="10" id="KW-0175">Coiled coil</keyword>
<dbReference type="EMBL" id="FPAS01000002">
    <property type="protein sequence ID" value="SFT64907.1"/>
    <property type="molecule type" value="Genomic_DNA"/>
</dbReference>
<keyword evidence="6" id="KW-0547">Nucleotide-binding</keyword>
<dbReference type="PROSITE" id="PS50109">
    <property type="entry name" value="HIS_KIN"/>
    <property type="match status" value="1"/>
</dbReference>
<dbReference type="Proteomes" id="UP000236454">
    <property type="component" value="Unassembled WGS sequence"/>
</dbReference>
<dbReference type="InterPro" id="IPR003660">
    <property type="entry name" value="HAMP_dom"/>
</dbReference>
<feature type="transmembrane region" description="Helical" evidence="11">
    <location>
        <begin position="309"/>
        <end position="330"/>
    </location>
</feature>
<feature type="transmembrane region" description="Helical" evidence="11">
    <location>
        <begin position="692"/>
        <end position="715"/>
    </location>
</feature>
<protein>
    <recommendedName>
        <fullName evidence="3">histidine kinase</fullName>
        <ecNumber evidence="3">2.7.13.3</ecNumber>
    </recommendedName>
</protein>
<dbReference type="InterPro" id="IPR003594">
    <property type="entry name" value="HATPase_dom"/>
</dbReference>
<evidence type="ECO:0000256" key="9">
    <source>
        <dbReference type="ARBA" id="ARBA00023012"/>
    </source>
</evidence>
<evidence type="ECO:0000256" key="6">
    <source>
        <dbReference type="ARBA" id="ARBA00022741"/>
    </source>
</evidence>
<dbReference type="GO" id="GO:0000155">
    <property type="term" value="F:phosphorelay sensor kinase activity"/>
    <property type="evidence" value="ECO:0007669"/>
    <property type="project" value="InterPro"/>
</dbReference>
<dbReference type="CDD" id="cd00075">
    <property type="entry name" value="HATPase"/>
    <property type="match status" value="1"/>
</dbReference>
<dbReference type="InterPro" id="IPR036097">
    <property type="entry name" value="HisK_dim/P_sf"/>
</dbReference>
<feature type="domain" description="HAMP" evidence="13">
    <location>
        <begin position="927"/>
        <end position="979"/>
    </location>
</feature>
<feature type="transmembrane region" description="Helical" evidence="11">
    <location>
        <begin position="903"/>
        <end position="929"/>
    </location>
</feature>
<comment type="catalytic activity">
    <reaction evidence="1">
        <text>ATP + protein L-histidine = ADP + protein N-phospho-L-histidine.</text>
        <dbReference type="EC" id="2.7.13.3"/>
    </reaction>
</comment>
<dbReference type="Gene3D" id="1.10.287.130">
    <property type="match status" value="1"/>
</dbReference>
<evidence type="ECO:0000259" key="12">
    <source>
        <dbReference type="PROSITE" id="PS50109"/>
    </source>
</evidence>
<keyword evidence="9" id="KW-0902">Two-component regulatory system</keyword>
<comment type="subcellular location">
    <subcellularLocation>
        <location evidence="2">Membrane</location>
    </subcellularLocation>
</comment>
<name>A0A1I6ZQL1_9FLAO</name>
<evidence type="ECO:0000256" key="2">
    <source>
        <dbReference type="ARBA" id="ARBA00004370"/>
    </source>
</evidence>
<dbReference type="PRINTS" id="PR00344">
    <property type="entry name" value="BCTRLSENSOR"/>
</dbReference>